<sequence length="384" mass="43429">MTTHLEDYLSNPNDNNKELALIELAGLFNRAYADAVTVLDGKIVGTEDCSDQVVVRIRDKYDELITRMSKGQLVNLENLCADLHGCDAFKAIPAEFEHVSQCGSLSMPAIYIYGDAKRLQDEVAGIIQEKDPKIDYQAKGGAKRSLVADQGLTNESHFVRCAWFMPAYIRVRQNKFSREDAVEYLLGQRSVYSPEKLAQAVIKMGCVGQKTYAFLESHPQLFEEIVETEQKLSKLYQMTQSYQEFCKEKLWALPDKTTKKGLHLKDKIDVLDDIKKIITDPKKHTAEEIDALNDVSNSKESNKLNEDSAGLGILHFIRNFLPFFKRFLRTKGQEVQSGLESTLKRKNTVTLFKDVLDQQAKRALDLEEDILVDPPTLAVMALNA</sequence>
<accession>A0A9Q6LJ16</accession>
<dbReference type="AlphaFoldDB" id="A0A9Q6LJ16"/>
<dbReference type="RefSeq" id="WP_036779450.1">
    <property type="nucleotide sequence ID" value="NZ_CP038893.1"/>
</dbReference>
<dbReference type="EMBL" id="CP038908">
    <property type="protein sequence ID" value="QGO05028.1"/>
    <property type="molecule type" value="Genomic_DNA"/>
</dbReference>
<gene>
    <name evidence="1" type="ORF">Psal009_00908</name>
</gene>
<evidence type="ECO:0000313" key="1">
    <source>
        <dbReference type="EMBL" id="QGO05028.1"/>
    </source>
</evidence>
<proteinExistence type="predicted"/>
<dbReference type="Proteomes" id="UP000422232">
    <property type="component" value="Chromosome"/>
</dbReference>
<keyword evidence="2" id="KW-1185">Reference proteome</keyword>
<protein>
    <submittedName>
        <fullName evidence="1">Uncharacterized protein</fullName>
    </submittedName>
</protein>
<name>A0A9Q6LJ16_PISSA</name>
<evidence type="ECO:0000313" key="2">
    <source>
        <dbReference type="Proteomes" id="UP000422232"/>
    </source>
</evidence>
<organism evidence="1 2">
    <name type="scientific">Piscirickettsia salmonis</name>
    <dbReference type="NCBI Taxonomy" id="1238"/>
    <lineage>
        <taxon>Bacteria</taxon>
        <taxon>Pseudomonadati</taxon>
        <taxon>Pseudomonadota</taxon>
        <taxon>Gammaproteobacteria</taxon>
        <taxon>Thiotrichales</taxon>
        <taxon>Piscirickettsiaceae</taxon>
        <taxon>Piscirickettsia</taxon>
    </lineage>
</organism>
<reference evidence="1 2" key="1">
    <citation type="submission" date="2019-04" db="EMBL/GenBank/DDBJ databases">
        <title>Complete genome sequencing of Piscirickettsia salmonis strain Psal-009.</title>
        <authorList>
            <person name="Schober I."/>
            <person name="Bunk B."/>
            <person name="Sproer C."/>
            <person name="Carril G.P."/>
            <person name="Riedel T."/>
            <person name="Flores-Herrera P.A."/>
            <person name="Nourdin-Galindo G."/>
            <person name="Marshall S.H."/>
            <person name="Overmann J."/>
        </authorList>
    </citation>
    <scope>NUCLEOTIDE SEQUENCE [LARGE SCALE GENOMIC DNA]</scope>
    <source>
        <strain evidence="1 2">Psal-009</strain>
    </source>
</reference>